<dbReference type="InterPro" id="IPR016024">
    <property type="entry name" value="ARM-type_fold"/>
</dbReference>
<keyword evidence="2" id="KW-1185">Reference proteome</keyword>
<protein>
    <recommendedName>
        <fullName evidence="3">HEAT repeat domain-containing protein</fullName>
    </recommendedName>
</protein>
<dbReference type="EMBL" id="AP024355">
    <property type="protein sequence ID" value="BCR03626.1"/>
    <property type="molecule type" value="Genomic_DNA"/>
</dbReference>
<evidence type="ECO:0008006" key="3">
    <source>
        <dbReference type="Google" id="ProtNLM"/>
    </source>
</evidence>
<dbReference type="Pfam" id="PF13513">
    <property type="entry name" value="HEAT_EZ"/>
    <property type="match status" value="1"/>
</dbReference>
<evidence type="ECO:0000313" key="2">
    <source>
        <dbReference type="Proteomes" id="UP001319827"/>
    </source>
</evidence>
<dbReference type="Pfam" id="PF13646">
    <property type="entry name" value="HEAT_2"/>
    <property type="match status" value="1"/>
</dbReference>
<reference evidence="1 2" key="1">
    <citation type="journal article" date="2016" name="C (Basel)">
        <title>Selective Growth of and Electricity Production by Marine Exoelectrogenic Bacteria in Self-Aggregated Hydrogel of Microbially Reduced Graphene Oxide.</title>
        <authorList>
            <person name="Yoshida N."/>
            <person name="Goto Y."/>
            <person name="Miyata Y."/>
        </authorList>
    </citation>
    <scope>NUCLEOTIDE SEQUENCE [LARGE SCALE GENOMIC DNA]</scope>
    <source>
        <strain evidence="1 2">NIT-T3</strain>
    </source>
</reference>
<dbReference type="InterPro" id="IPR011989">
    <property type="entry name" value="ARM-like"/>
</dbReference>
<dbReference type="Proteomes" id="UP001319827">
    <property type="component" value="Chromosome"/>
</dbReference>
<reference evidence="1 2" key="2">
    <citation type="journal article" date="2021" name="Int. J. Syst. Evol. Microbiol.">
        <title>Isolation and Polyphasic Characterization of Desulfuromonas versatilis sp. Nov., an Electrogenic Bacteria Capable of Versatile Metabolism Isolated from a Graphene Oxide-Reducing Enrichment Culture.</title>
        <authorList>
            <person name="Xie L."/>
            <person name="Yoshida N."/>
            <person name="Ishii S."/>
            <person name="Meng L."/>
        </authorList>
    </citation>
    <scope>NUCLEOTIDE SEQUENCE [LARGE SCALE GENOMIC DNA]</scope>
    <source>
        <strain evidence="1 2">NIT-T3</strain>
    </source>
</reference>
<proteinExistence type="predicted"/>
<dbReference type="InterPro" id="IPR004155">
    <property type="entry name" value="PBS_lyase_HEAT"/>
</dbReference>
<dbReference type="RefSeq" id="WP_221251092.1">
    <property type="nucleotide sequence ID" value="NZ_AP024355.1"/>
</dbReference>
<evidence type="ECO:0000313" key="1">
    <source>
        <dbReference type="EMBL" id="BCR03626.1"/>
    </source>
</evidence>
<organism evidence="1 2">
    <name type="scientific">Desulfuromonas versatilis</name>
    <dbReference type="NCBI Taxonomy" id="2802975"/>
    <lineage>
        <taxon>Bacteria</taxon>
        <taxon>Pseudomonadati</taxon>
        <taxon>Thermodesulfobacteriota</taxon>
        <taxon>Desulfuromonadia</taxon>
        <taxon>Desulfuromonadales</taxon>
        <taxon>Desulfuromonadaceae</taxon>
        <taxon>Desulfuromonas</taxon>
    </lineage>
</organism>
<gene>
    <name evidence="1" type="ORF">DESUT3_06950</name>
</gene>
<dbReference type="SUPFAM" id="SSF48371">
    <property type="entry name" value="ARM repeat"/>
    <property type="match status" value="1"/>
</dbReference>
<name>A0ABN6DWT5_9BACT</name>
<dbReference type="Gene3D" id="1.25.10.10">
    <property type="entry name" value="Leucine-rich Repeat Variant"/>
    <property type="match status" value="2"/>
</dbReference>
<sequence>MTELKQIGEMVQARTLNLQRASADLVARGLEELARLELDPRLAGLIGQLRQSEDWDQRITAWQKLRELGPAVPGWREALRELIYHGDGWARILASEALAWHGCCPADTVPVLIAAVDASLDLRRHDWARAACGALGKYSGLPKPLTVQALPVLLRGLSAENHDVRGYAAMALGNLGKASRSALVKIANLLDRAEGALSECYLEALRKIDPAIDSAMDAWVSALDHDDPAIRADAVSAIGRKGNGASRAVPDLLRMAQDYNAEVRKMVALALARIEVANQSVLTRLQHLSSDSDPAVRLASVYALFKLGDRADERIKQLRAGLGESEPAARLLCAWALGNCGSAAGWLTRRALARALRREQVDEVRSELERALMELKHPSRP</sequence>
<dbReference type="SMART" id="SM00567">
    <property type="entry name" value="EZ_HEAT"/>
    <property type="match status" value="5"/>
</dbReference>
<dbReference type="PANTHER" id="PTHR12697">
    <property type="entry name" value="PBS LYASE HEAT-LIKE PROTEIN"/>
    <property type="match status" value="1"/>
</dbReference>
<dbReference type="PANTHER" id="PTHR12697:SF38">
    <property type="entry name" value="PBS LYASE HEAT DOMAIN PROTEIN REPEAT-CONTAINING PROTEIN"/>
    <property type="match status" value="1"/>
</dbReference>
<accession>A0ABN6DWT5</accession>